<dbReference type="PANTHER" id="PTHR43102:SF2">
    <property type="entry name" value="GAF DOMAIN-CONTAINING PROTEIN"/>
    <property type="match status" value="1"/>
</dbReference>
<dbReference type="Gene3D" id="3.30.565.10">
    <property type="entry name" value="Histidine kinase-like ATPase, C-terminal domain"/>
    <property type="match status" value="1"/>
</dbReference>
<dbReference type="InterPro" id="IPR004358">
    <property type="entry name" value="Sig_transdc_His_kin-like_C"/>
</dbReference>
<dbReference type="SUPFAM" id="SSF55874">
    <property type="entry name" value="ATPase domain of HSP90 chaperone/DNA topoisomerase II/histidine kinase"/>
    <property type="match status" value="1"/>
</dbReference>
<dbReference type="PANTHER" id="PTHR43102">
    <property type="entry name" value="SLR1143 PROTEIN"/>
    <property type="match status" value="1"/>
</dbReference>
<keyword evidence="6" id="KW-1185">Reference proteome</keyword>
<accession>A0ABP3VJD1</accession>
<dbReference type="RefSeq" id="WP_224454215.1">
    <property type="nucleotide sequence ID" value="NZ_BAAAGG010000005.1"/>
</dbReference>
<dbReference type="PROSITE" id="PS50109">
    <property type="entry name" value="HIS_KIN"/>
    <property type="match status" value="1"/>
</dbReference>
<evidence type="ECO:0000313" key="5">
    <source>
        <dbReference type="EMBL" id="GAA0759082.1"/>
    </source>
</evidence>
<dbReference type="InterPro" id="IPR003018">
    <property type="entry name" value="GAF"/>
</dbReference>
<sequence>MKTNPKNESKRINALKSLDILDTLPEQEYDQITKLVASICDTPVALISLIDEDRQWFKSKIGTDSCGTKKEYSFCNFAIKSDDEIMEISDSREDERFQKNPLVSGDEQVIFYAGAPLRDKDGNALGTLCVIDHQPRTLSEKQKEGLLFLANQVIKLFELHSINKGLKKTQKLLKKKNNQLRNFAGVVSHDMKMPLANMIVTIDILKAKYKSILDDSGVDYLDNLKKSSFQLSDYITNILTHYESDNITSNEDSLEVFDVHTLVEDIVEMLDIGDDCDISFPEESIDIFTNRVALEQILLNLIGNSLKYNDKSKIEIDIDFKKESDFYRFFVKDNGIGIPKDKQKEIFNLFSIVAENDRKGNKGNGIGLSTVKKMIHNLGGEIKVSSVEGKGTTFEFTIERTKKLED</sequence>
<reference evidence="6" key="1">
    <citation type="journal article" date="2019" name="Int. J. Syst. Evol. Microbiol.">
        <title>The Global Catalogue of Microorganisms (GCM) 10K type strain sequencing project: providing services to taxonomists for standard genome sequencing and annotation.</title>
        <authorList>
            <consortium name="The Broad Institute Genomics Platform"/>
            <consortium name="The Broad Institute Genome Sequencing Center for Infectious Disease"/>
            <person name="Wu L."/>
            <person name="Ma J."/>
        </authorList>
    </citation>
    <scope>NUCLEOTIDE SEQUENCE [LARGE SCALE GENOMIC DNA]</scope>
    <source>
        <strain evidence="6">JCM 16231</strain>
    </source>
</reference>
<dbReference type="InterPro" id="IPR036890">
    <property type="entry name" value="HATPase_C_sf"/>
</dbReference>
<dbReference type="Pfam" id="PF00512">
    <property type="entry name" value="HisKA"/>
    <property type="match status" value="1"/>
</dbReference>
<keyword evidence="3" id="KW-0597">Phosphoprotein</keyword>
<dbReference type="Pfam" id="PF02518">
    <property type="entry name" value="HATPase_c"/>
    <property type="match status" value="1"/>
</dbReference>
<evidence type="ECO:0000259" key="4">
    <source>
        <dbReference type="PROSITE" id="PS50109"/>
    </source>
</evidence>
<proteinExistence type="predicted"/>
<evidence type="ECO:0000313" key="6">
    <source>
        <dbReference type="Proteomes" id="UP001500185"/>
    </source>
</evidence>
<dbReference type="EC" id="2.7.13.3" evidence="2"/>
<comment type="caution">
    <text evidence="5">The sequence shown here is derived from an EMBL/GenBank/DDBJ whole genome shotgun (WGS) entry which is preliminary data.</text>
</comment>
<dbReference type="Gene3D" id="1.10.287.130">
    <property type="match status" value="1"/>
</dbReference>
<evidence type="ECO:0000256" key="1">
    <source>
        <dbReference type="ARBA" id="ARBA00000085"/>
    </source>
</evidence>
<feature type="domain" description="Histidine kinase" evidence="4">
    <location>
        <begin position="186"/>
        <end position="402"/>
    </location>
</feature>
<organism evidence="5 6">
    <name type="scientific">Psychroflexus lacisalsi</name>
    <dbReference type="NCBI Taxonomy" id="503928"/>
    <lineage>
        <taxon>Bacteria</taxon>
        <taxon>Pseudomonadati</taxon>
        <taxon>Bacteroidota</taxon>
        <taxon>Flavobacteriia</taxon>
        <taxon>Flavobacteriales</taxon>
        <taxon>Flavobacteriaceae</taxon>
        <taxon>Psychroflexus</taxon>
    </lineage>
</organism>
<evidence type="ECO:0000256" key="3">
    <source>
        <dbReference type="ARBA" id="ARBA00022553"/>
    </source>
</evidence>
<dbReference type="SMART" id="SM00387">
    <property type="entry name" value="HATPase_c"/>
    <property type="match status" value="1"/>
</dbReference>
<dbReference type="InterPro" id="IPR005467">
    <property type="entry name" value="His_kinase_dom"/>
</dbReference>
<dbReference type="InterPro" id="IPR029016">
    <property type="entry name" value="GAF-like_dom_sf"/>
</dbReference>
<dbReference type="Gene3D" id="3.30.450.40">
    <property type="match status" value="1"/>
</dbReference>
<dbReference type="PRINTS" id="PR00344">
    <property type="entry name" value="BCTRLSENSOR"/>
</dbReference>
<keyword evidence="5" id="KW-0067">ATP-binding</keyword>
<dbReference type="Pfam" id="PF01590">
    <property type="entry name" value="GAF"/>
    <property type="match status" value="1"/>
</dbReference>
<dbReference type="EMBL" id="BAAAGG010000005">
    <property type="protein sequence ID" value="GAA0759082.1"/>
    <property type="molecule type" value="Genomic_DNA"/>
</dbReference>
<evidence type="ECO:0000256" key="2">
    <source>
        <dbReference type="ARBA" id="ARBA00012438"/>
    </source>
</evidence>
<dbReference type="CDD" id="cd00082">
    <property type="entry name" value="HisKA"/>
    <property type="match status" value="1"/>
</dbReference>
<dbReference type="SMART" id="SM00388">
    <property type="entry name" value="HisKA"/>
    <property type="match status" value="1"/>
</dbReference>
<protein>
    <recommendedName>
        <fullName evidence="2">histidine kinase</fullName>
        <ecNumber evidence="2">2.7.13.3</ecNumber>
    </recommendedName>
</protein>
<dbReference type="CDD" id="cd00075">
    <property type="entry name" value="HATPase"/>
    <property type="match status" value="1"/>
</dbReference>
<dbReference type="GO" id="GO:0005524">
    <property type="term" value="F:ATP binding"/>
    <property type="evidence" value="ECO:0007669"/>
    <property type="project" value="UniProtKB-KW"/>
</dbReference>
<name>A0ABP3VJD1_9FLAO</name>
<dbReference type="InterPro" id="IPR003594">
    <property type="entry name" value="HATPase_dom"/>
</dbReference>
<keyword evidence="5" id="KW-0547">Nucleotide-binding</keyword>
<dbReference type="InterPro" id="IPR003661">
    <property type="entry name" value="HisK_dim/P_dom"/>
</dbReference>
<gene>
    <name evidence="5" type="ORF">GCM10009433_16950</name>
</gene>
<dbReference type="SUPFAM" id="SSF47384">
    <property type="entry name" value="Homodimeric domain of signal transducing histidine kinase"/>
    <property type="match status" value="1"/>
</dbReference>
<dbReference type="SUPFAM" id="SSF55781">
    <property type="entry name" value="GAF domain-like"/>
    <property type="match status" value="1"/>
</dbReference>
<comment type="catalytic activity">
    <reaction evidence="1">
        <text>ATP + protein L-histidine = ADP + protein N-phospho-L-histidine.</text>
        <dbReference type="EC" id="2.7.13.3"/>
    </reaction>
</comment>
<dbReference type="InterPro" id="IPR036097">
    <property type="entry name" value="HisK_dim/P_sf"/>
</dbReference>
<dbReference type="Proteomes" id="UP001500185">
    <property type="component" value="Unassembled WGS sequence"/>
</dbReference>